<dbReference type="Gene3D" id="1.20.1050.10">
    <property type="match status" value="1"/>
</dbReference>
<name>A0A858R4F2_9PROT</name>
<evidence type="ECO:0000259" key="4">
    <source>
        <dbReference type="PROSITE" id="PS50405"/>
    </source>
</evidence>
<dbReference type="EMBL" id="CP051775">
    <property type="protein sequence ID" value="QJE72329.1"/>
    <property type="molecule type" value="Genomic_DNA"/>
</dbReference>
<dbReference type="SFLD" id="SFLDS00019">
    <property type="entry name" value="Glutathione_Transferase_(cytos"/>
    <property type="match status" value="1"/>
</dbReference>
<dbReference type="KEGG" id="acru:HHL28_03745"/>
<dbReference type="InterPro" id="IPR004045">
    <property type="entry name" value="Glutathione_S-Trfase_N"/>
</dbReference>
<dbReference type="Pfam" id="PF02798">
    <property type="entry name" value="GST_N"/>
    <property type="match status" value="1"/>
</dbReference>
<evidence type="ECO:0000259" key="3">
    <source>
        <dbReference type="PROSITE" id="PS50404"/>
    </source>
</evidence>
<dbReference type="InterPro" id="IPR036282">
    <property type="entry name" value="Glutathione-S-Trfase_C_sf"/>
</dbReference>
<dbReference type="PANTHER" id="PTHR44051">
    <property type="entry name" value="GLUTATHIONE S-TRANSFERASE-RELATED"/>
    <property type="match status" value="1"/>
</dbReference>
<dbReference type="Pfam" id="PF00043">
    <property type="entry name" value="GST_C"/>
    <property type="match status" value="1"/>
</dbReference>
<evidence type="ECO:0000313" key="5">
    <source>
        <dbReference type="EMBL" id="QJE72329.1"/>
    </source>
</evidence>
<dbReference type="AlphaFoldDB" id="A0A858R4F2"/>
<dbReference type="Gene3D" id="3.40.30.10">
    <property type="entry name" value="Glutaredoxin"/>
    <property type="match status" value="1"/>
</dbReference>
<dbReference type="SUPFAM" id="SSF52833">
    <property type="entry name" value="Thioredoxin-like"/>
    <property type="match status" value="1"/>
</dbReference>
<dbReference type="InterPro" id="IPR036249">
    <property type="entry name" value="Thioredoxin-like_sf"/>
</dbReference>
<dbReference type="CDD" id="cd03048">
    <property type="entry name" value="GST_N_Ure2p_like"/>
    <property type="match status" value="1"/>
</dbReference>
<protein>
    <submittedName>
        <fullName evidence="5">Glutathione S-transferase family protein</fullName>
    </submittedName>
</protein>
<dbReference type="PROSITE" id="PS50404">
    <property type="entry name" value="GST_NTER"/>
    <property type="match status" value="1"/>
</dbReference>
<organism evidence="5 6">
    <name type="scientific">Aerophototrophica crusticola</name>
    <dbReference type="NCBI Taxonomy" id="1709002"/>
    <lineage>
        <taxon>Bacteria</taxon>
        <taxon>Pseudomonadati</taxon>
        <taxon>Pseudomonadota</taxon>
        <taxon>Alphaproteobacteria</taxon>
        <taxon>Rhodospirillales</taxon>
        <taxon>Rhodospirillaceae</taxon>
        <taxon>Aerophototrophica</taxon>
    </lineage>
</organism>
<feature type="domain" description="GST C-terminal" evidence="4">
    <location>
        <begin position="90"/>
        <end position="216"/>
    </location>
</feature>
<dbReference type="PROSITE" id="PS50405">
    <property type="entry name" value="GST_CTER"/>
    <property type="match status" value="1"/>
</dbReference>
<dbReference type="SUPFAM" id="SSF47616">
    <property type="entry name" value="GST C-terminal domain-like"/>
    <property type="match status" value="1"/>
</dbReference>
<feature type="domain" description="GST N-terminal" evidence="3">
    <location>
        <begin position="1"/>
        <end position="87"/>
    </location>
</feature>
<comment type="similarity">
    <text evidence="1">Belongs to the GST superfamily.</text>
</comment>
<dbReference type="SFLD" id="SFLDG00358">
    <property type="entry name" value="Main_(cytGST)"/>
    <property type="match status" value="1"/>
</dbReference>
<dbReference type="Proteomes" id="UP000501891">
    <property type="component" value="Chromosome"/>
</dbReference>
<evidence type="ECO:0000256" key="1">
    <source>
        <dbReference type="RuleBase" id="RU003494"/>
    </source>
</evidence>
<reference evidence="5" key="1">
    <citation type="submission" date="2020-04" db="EMBL/GenBank/DDBJ databases">
        <title>A desert anoxygenic phototrophic bacterium fixes CO2 using RubisCO under aerobic conditions.</title>
        <authorList>
            <person name="Tang K."/>
        </authorList>
    </citation>
    <scope>NUCLEOTIDE SEQUENCE [LARGE SCALE GENOMIC DNA]</scope>
    <source>
        <strain evidence="5">MIMtkB3</strain>
    </source>
</reference>
<evidence type="ECO:0000256" key="2">
    <source>
        <dbReference type="SAM" id="MobiDB-lite"/>
    </source>
</evidence>
<accession>A0A858R4F2</accession>
<dbReference type="SFLD" id="SFLDG01151">
    <property type="entry name" value="Main.2:_Nu-like"/>
    <property type="match status" value="1"/>
</dbReference>
<evidence type="ECO:0000313" key="6">
    <source>
        <dbReference type="Proteomes" id="UP000501891"/>
    </source>
</evidence>
<keyword evidence="6" id="KW-1185">Reference proteome</keyword>
<dbReference type="InterPro" id="IPR040079">
    <property type="entry name" value="Glutathione_S-Trfase"/>
</dbReference>
<dbReference type="PANTHER" id="PTHR44051:SF19">
    <property type="entry name" value="DISULFIDE-BOND OXIDOREDUCTASE YFCG"/>
    <property type="match status" value="1"/>
</dbReference>
<proteinExistence type="inferred from homology"/>
<dbReference type="InterPro" id="IPR004046">
    <property type="entry name" value="GST_C"/>
</dbReference>
<dbReference type="InterPro" id="IPR010987">
    <property type="entry name" value="Glutathione-S-Trfase_C-like"/>
</dbReference>
<feature type="region of interest" description="Disordered" evidence="2">
    <location>
        <begin position="210"/>
        <end position="233"/>
    </location>
</feature>
<gene>
    <name evidence="5" type="ORF">HHL28_03745</name>
</gene>
<dbReference type="GO" id="GO:0016740">
    <property type="term" value="F:transferase activity"/>
    <property type="evidence" value="ECO:0007669"/>
    <property type="project" value="UniProtKB-KW"/>
</dbReference>
<sequence length="233" mass="26172">MAIELYVWPTPNGHKISIALEEMGLDYTVHPIDIGKGAQFDPAFLKISPNNRMPAIVDPDGPGGKPISLFESGAILVYLADKSGKFRPQDPATWYTHLQWLMWQMGGVGPMFGQAGHFMFYAPEKVQYGIDRYGLEAKRLMRVANTRLGEARFLGGEEYGIADMASFPWLRLHERYGVVTAEYPNVKRWIDEIEARPAVQRGLELLKDNARKPGQALTDEERENMFGKGKQGG</sequence>